<name>A0ABU7RJW9_9BACT</name>
<evidence type="ECO:0000313" key="1">
    <source>
        <dbReference type="EMBL" id="MEE6188042.1"/>
    </source>
</evidence>
<keyword evidence="2" id="KW-1185">Reference proteome</keyword>
<comment type="caution">
    <text evidence="1">The sequence shown here is derived from an EMBL/GenBank/DDBJ whole genome shotgun (WGS) entry which is preliminary data.</text>
</comment>
<evidence type="ECO:0000313" key="2">
    <source>
        <dbReference type="Proteomes" id="UP001357452"/>
    </source>
</evidence>
<sequence>MYETDPLPPISEKTPVTFSTKTLEVENDDSKRQQRVIKKILANCNQVFKRRKYVLVGRNNDDGMIHKVYKYTKPGITEICELEQERAHLILTVTTFKSTNIDEVFNVDFKNYSEVQPSAKSKIHKQF</sequence>
<dbReference type="EMBL" id="JAZGLY010000008">
    <property type="protein sequence ID" value="MEE6188042.1"/>
    <property type="molecule type" value="Genomic_DNA"/>
</dbReference>
<accession>A0ABU7RJW9</accession>
<proteinExistence type="predicted"/>
<organism evidence="1 2">
    <name type="scientific">Niabella digestorum</name>
    <dbReference type="NCBI Taxonomy" id="3117701"/>
    <lineage>
        <taxon>Bacteria</taxon>
        <taxon>Pseudomonadati</taxon>
        <taxon>Bacteroidota</taxon>
        <taxon>Chitinophagia</taxon>
        <taxon>Chitinophagales</taxon>
        <taxon>Chitinophagaceae</taxon>
        <taxon>Niabella</taxon>
    </lineage>
</organism>
<dbReference type="RefSeq" id="WP_330975446.1">
    <property type="nucleotide sequence ID" value="NZ_JAZGLY010000008.1"/>
</dbReference>
<dbReference type="Proteomes" id="UP001357452">
    <property type="component" value="Unassembled WGS sequence"/>
</dbReference>
<gene>
    <name evidence="1" type="ORF">V2H41_12235</name>
</gene>
<protein>
    <submittedName>
        <fullName evidence="1">Uncharacterized protein</fullName>
    </submittedName>
</protein>
<reference evidence="1 2" key="1">
    <citation type="submission" date="2024-01" db="EMBL/GenBank/DDBJ databases">
        <title>Niabella digestum sp. nov., isolated from waste digestion system.</title>
        <authorList>
            <person name="Zhang L."/>
        </authorList>
    </citation>
    <scope>NUCLEOTIDE SEQUENCE [LARGE SCALE GENOMIC DNA]</scope>
    <source>
        <strain evidence="1 2">A18</strain>
    </source>
</reference>